<keyword evidence="2" id="KW-1185">Reference proteome</keyword>
<evidence type="ECO:0000313" key="2">
    <source>
        <dbReference type="Proteomes" id="UP000397058"/>
    </source>
</evidence>
<protein>
    <submittedName>
        <fullName evidence="1">Uncharacterized protein</fullName>
    </submittedName>
</protein>
<accession>A0ABX6D3M6</accession>
<dbReference type="EMBL" id="MN545971">
    <property type="protein sequence ID" value="QGF21251.1"/>
    <property type="molecule type" value="Genomic_DNA"/>
</dbReference>
<organism evidence="1 2">
    <name type="scientific">Citrobacter phage HCF1</name>
    <dbReference type="NCBI Taxonomy" id="2849700"/>
    <lineage>
        <taxon>Viruses</taxon>
        <taxon>Duplodnaviria</taxon>
        <taxon>Heunggongvirae</taxon>
        <taxon>Uroviricota</taxon>
        <taxon>Caudoviricetes</taxon>
        <taxon>Drexlerviridae</taxon>
        <taxon>Hicfunavirus</taxon>
        <taxon>Hicfunavirus HCF1</taxon>
    </lineage>
</organism>
<reference evidence="1 2" key="1">
    <citation type="submission" date="2019-10" db="EMBL/GenBank/DDBJ databases">
        <authorList>
            <person name="Kumar P."/>
            <person name="Meghvansi M.K."/>
            <person name="Kamboj D.V."/>
        </authorList>
    </citation>
    <scope>NUCLEOTIDE SEQUENCE [LARGE SCALE GENOMIC DNA]</scope>
</reference>
<proteinExistence type="predicted"/>
<evidence type="ECO:0000313" key="1">
    <source>
        <dbReference type="EMBL" id="QGF21251.1"/>
    </source>
</evidence>
<gene>
    <name evidence="1" type="ORF">HCF1_52</name>
</gene>
<name>A0ABX6D3M6_9CAUD</name>
<dbReference type="Proteomes" id="UP000397058">
    <property type="component" value="Segment"/>
</dbReference>
<sequence>MYQNQKDYQKGCGTKTTHQREIAVIAESDLKQIILLVYHMYQNQKDYQKGCGTKTTHQREIAVIAESD</sequence>